<dbReference type="InterPro" id="IPR011063">
    <property type="entry name" value="TilS/TtcA_N"/>
</dbReference>
<name>A0A9W9KE73_9EURO</name>
<dbReference type="InterPro" id="IPR014729">
    <property type="entry name" value="Rossmann-like_a/b/a_fold"/>
</dbReference>
<dbReference type="HAMAP" id="MF_01161">
    <property type="entry name" value="tRNA_Ile_lys_synt"/>
    <property type="match status" value="1"/>
</dbReference>
<feature type="domain" description="tRNA(Ile)-lysidine/2-thiocytidine synthase N-terminal" evidence="8">
    <location>
        <begin position="50"/>
        <end position="200"/>
    </location>
</feature>
<sequence>MAAKHLPISVSQFREHFHRSWSKFRRTGIQPRKHGIKNGDDSFDLPRRLGLAVSGGADSMALAYLCRQLEQSAVAGVISVTAFVVDHRARAESSHEAKKVAGWLSDLGIKTQVLELDWPQVSGSQDQSSSKNAGVSMPSAFETHARRLRFQALGLACRENGIETLLMGHHQDDDVETTIWRLSSGARGAGLAGIPRVARIPECHGLFGVSESGSSWKIPAANISPQVPVQVRFNGQNEGRISISSDPESKTPTTQKQAPPSSLATEISLATGGILLCRPLLSFPKANMLATCHENCIPYVSDPTNFDPTLTPRNAIRSLLASNAFPRALQPTSILSLIRASQDLLQTSDELSNQLLKSQCRILDANHKTGTVILQILDSASTAPPDPQLANLPAFRLHQIQTLTLRRITELVSPFPRNHFSLRSFEPFVPRLFVSSNNSHDDPLSRKKQSFTLGGVMFQPLAREHSMPESTSKHAQGAANIWLLSRQPFMKNRSPVTKVDTPMAGPWTSWTLWDHRYWFRFSVTPSLRSQQEQLWHERQAQSSSITLRLRPFQQPDLQKIRAGFEVPGRKGRKKHPAAFLMELRKRLSVEAPGPVRFSVPVLAVERSPATGAQESDTREEAEQFLALPTMRICLTGDSVDNTRADEVEIYSAGRWWMIKWECMYKMIDTQALGLMGWSIEEAEEAMVHDNKG</sequence>
<dbReference type="PANTHER" id="PTHR43033:SF1">
    <property type="entry name" value="TRNA(ILE)-LYSIDINE SYNTHASE-RELATED"/>
    <property type="match status" value="1"/>
</dbReference>
<dbReference type="PANTHER" id="PTHR43033">
    <property type="entry name" value="TRNA(ILE)-LYSIDINE SYNTHASE-RELATED"/>
    <property type="match status" value="1"/>
</dbReference>
<dbReference type="Proteomes" id="UP001141434">
    <property type="component" value="Unassembled WGS sequence"/>
</dbReference>
<dbReference type="SUPFAM" id="SSF52402">
    <property type="entry name" value="Adenine nucleotide alpha hydrolases-like"/>
    <property type="match status" value="1"/>
</dbReference>
<dbReference type="CDD" id="cd01992">
    <property type="entry name" value="TilS_N"/>
    <property type="match status" value="1"/>
</dbReference>
<evidence type="ECO:0000313" key="9">
    <source>
        <dbReference type="EMBL" id="KAJ5101762.1"/>
    </source>
</evidence>
<dbReference type="OrthoDB" id="434144at2759"/>
<comment type="catalytic activity">
    <reaction evidence="6">
        <text>cytidine(34) in tRNA(Ile2) + L-lysine + ATP = lysidine(34) in tRNA(Ile2) + AMP + diphosphate + H(+)</text>
        <dbReference type="Rhea" id="RHEA:43744"/>
        <dbReference type="Rhea" id="RHEA-COMP:10625"/>
        <dbReference type="Rhea" id="RHEA-COMP:10670"/>
        <dbReference type="ChEBI" id="CHEBI:15378"/>
        <dbReference type="ChEBI" id="CHEBI:30616"/>
        <dbReference type="ChEBI" id="CHEBI:32551"/>
        <dbReference type="ChEBI" id="CHEBI:33019"/>
        <dbReference type="ChEBI" id="CHEBI:82748"/>
        <dbReference type="ChEBI" id="CHEBI:83665"/>
        <dbReference type="ChEBI" id="CHEBI:456215"/>
        <dbReference type="EC" id="6.3.4.19"/>
    </reaction>
</comment>
<reference evidence="9" key="2">
    <citation type="journal article" date="2023" name="IMA Fungus">
        <title>Comparative genomic study of the Penicillium genus elucidates a diverse pangenome and 15 lateral gene transfer events.</title>
        <authorList>
            <person name="Petersen C."/>
            <person name="Sorensen T."/>
            <person name="Nielsen M.R."/>
            <person name="Sondergaard T.E."/>
            <person name="Sorensen J.L."/>
            <person name="Fitzpatrick D.A."/>
            <person name="Frisvad J.C."/>
            <person name="Nielsen K.L."/>
        </authorList>
    </citation>
    <scope>NUCLEOTIDE SEQUENCE</scope>
    <source>
        <strain evidence="9">IBT 34128</strain>
    </source>
</reference>
<evidence type="ECO:0000313" key="10">
    <source>
        <dbReference type="Proteomes" id="UP001141434"/>
    </source>
</evidence>
<evidence type="ECO:0000256" key="4">
    <source>
        <dbReference type="ARBA" id="ARBA00022741"/>
    </source>
</evidence>
<evidence type="ECO:0000256" key="7">
    <source>
        <dbReference type="SAM" id="MobiDB-lite"/>
    </source>
</evidence>
<dbReference type="EC" id="6.3.4.19" evidence="1"/>
<feature type="region of interest" description="Disordered" evidence="7">
    <location>
        <begin position="239"/>
        <end position="262"/>
    </location>
</feature>
<proteinExistence type="inferred from homology"/>
<dbReference type="InterPro" id="IPR012094">
    <property type="entry name" value="tRNA_Ile_lys_synt"/>
</dbReference>
<organism evidence="9 10">
    <name type="scientific">Penicillium alfredii</name>
    <dbReference type="NCBI Taxonomy" id="1506179"/>
    <lineage>
        <taxon>Eukaryota</taxon>
        <taxon>Fungi</taxon>
        <taxon>Dikarya</taxon>
        <taxon>Ascomycota</taxon>
        <taxon>Pezizomycotina</taxon>
        <taxon>Eurotiomycetes</taxon>
        <taxon>Eurotiomycetidae</taxon>
        <taxon>Eurotiales</taxon>
        <taxon>Aspergillaceae</taxon>
        <taxon>Penicillium</taxon>
    </lineage>
</organism>
<dbReference type="EMBL" id="JAPMSZ010000005">
    <property type="protein sequence ID" value="KAJ5101762.1"/>
    <property type="molecule type" value="Genomic_DNA"/>
</dbReference>
<gene>
    <name evidence="9" type="ORF">NUU61_003984</name>
</gene>
<dbReference type="Pfam" id="PF01171">
    <property type="entry name" value="ATP_bind_3"/>
    <property type="match status" value="2"/>
</dbReference>
<dbReference type="GO" id="GO:0032267">
    <property type="term" value="F:tRNA(Ile)-lysidine synthase activity"/>
    <property type="evidence" value="ECO:0007669"/>
    <property type="project" value="UniProtKB-EC"/>
</dbReference>
<dbReference type="GO" id="GO:0005524">
    <property type="term" value="F:ATP binding"/>
    <property type="evidence" value="ECO:0007669"/>
    <property type="project" value="UniProtKB-KW"/>
</dbReference>
<dbReference type="InterPro" id="IPR012795">
    <property type="entry name" value="tRNA_Ile_lys_synt_N"/>
</dbReference>
<dbReference type="GeneID" id="81393734"/>
<dbReference type="RefSeq" id="XP_056512593.1">
    <property type="nucleotide sequence ID" value="XM_056654566.1"/>
</dbReference>
<accession>A0A9W9KE73</accession>
<evidence type="ECO:0000256" key="3">
    <source>
        <dbReference type="ARBA" id="ARBA00022694"/>
    </source>
</evidence>
<keyword evidence="2" id="KW-0436">Ligase</keyword>
<keyword evidence="10" id="KW-1185">Reference proteome</keyword>
<reference evidence="9" key="1">
    <citation type="submission" date="2022-11" db="EMBL/GenBank/DDBJ databases">
        <authorList>
            <person name="Petersen C."/>
        </authorList>
    </citation>
    <scope>NUCLEOTIDE SEQUENCE</scope>
    <source>
        <strain evidence="9">IBT 34128</strain>
    </source>
</reference>
<evidence type="ECO:0000256" key="2">
    <source>
        <dbReference type="ARBA" id="ARBA00022598"/>
    </source>
</evidence>
<protein>
    <recommendedName>
        <fullName evidence="1">tRNA(Ile)-lysidine synthetase</fullName>
        <ecNumber evidence="1">6.3.4.19</ecNumber>
    </recommendedName>
</protein>
<evidence type="ECO:0000256" key="5">
    <source>
        <dbReference type="ARBA" id="ARBA00022840"/>
    </source>
</evidence>
<evidence type="ECO:0000256" key="6">
    <source>
        <dbReference type="ARBA" id="ARBA00048539"/>
    </source>
</evidence>
<feature type="domain" description="tRNA(Ile)-lysidine/2-thiocytidine synthase N-terminal" evidence="8">
    <location>
        <begin position="268"/>
        <end position="318"/>
    </location>
</feature>
<evidence type="ECO:0000259" key="8">
    <source>
        <dbReference type="Pfam" id="PF01171"/>
    </source>
</evidence>
<evidence type="ECO:0000256" key="1">
    <source>
        <dbReference type="ARBA" id="ARBA00013267"/>
    </source>
</evidence>
<keyword evidence="5" id="KW-0067">ATP-binding</keyword>
<dbReference type="GO" id="GO:0008033">
    <property type="term" value="P:tRNA processing"/>
    <property type="evidence" value="ECO:0007669"/>
    <property type="project" value="UniProtKB-KW"/>
</dbReference>
<keyword evidence="3" id="KW-0819">tRNA processing</keyword>
<dbReference type="AlphaFoldDB" id="A0A9W9KE73"/>
<dbReference type="Gene3D" id="3.40.50.620">
    <property type="entry name" value="HUPs"/>
    <property type="match status" value="1"/>
</dbReference>
<comment type="caution">
    <text evidence="9">The sequence shown here is derived from an EMBL/GenBank/DDBJ whole genome shotgun (WGS) entry which is preliminary data.</text>
</comment>
<keyword evidence="4" id="KW-0547">Nucleotide-binding</keyword>